<dbReference type="Proteomes" id="UP000238220">
    <property type="component" value="Unassembled WGS sequence"/>
</dbReference>
<gene>
    <name evidence="2" type="ORF">C3942_06815</name>
</gene>
<feature type="compositionally biased region" description="Polar residues" evidence="1">
    <location>
        <begin position="34"/>
        <end position="45"/>
    </location>
</feature>
<evidence type="ECO:0000313" key="3">
    <source>
        <dbReference type="Proteomes" id="UP000238220"/>
    </source>
</evidence>
<dbReference type="NCBIfam" id="NF046101">
    <property type="entry name" value="PA3496_fam"/>
    <property type="match status" value="1"/>
</dbReference>
<evidence type="ECO:0000256" key="1">
    <source>
        <dbReference type="SAM" id="MobiDB-lite"/>
    </source>
</evidence>
<name>A0A2S5THP1_9GAMM</name>
<dbReference type="InterPro" id="IPR058059">
    <property type="entry name" value="PA3496-like"/>
</dbReference>
<organism evidence="2 3">
    <name type="scientific">Solimonas fluminis</name>
    <dbReference type="NCBI Taxonomy" id="2086571"/>
    <lineage>
        <taxon>Bacteria</taxon>
        <taxon>Pseudomonadati</taxon>
        <taxon>Pseudomonadota</taxon>
        <taxon>Gammaproteobacteria</taxon>
        <taxon>Nevskiales</taxon>
        <taxon>Nevskiaceae</taxon>
        <taxon>Solimonas</taxon>
    </lineage>
</organism>
<accession>A0A2S5THP1</accession>
<sequence length="79" mass="9359">MPRKPKKAQQQPEAPKSYDEFVDEAEGVDEDVSSAENARNAQAQSKLRDWRDVEKFKEERALRRAIDEDPDFDEPRRRR</sequence>
<protein>
    <submittedName>
        <fullName evidence="2">Uncharacterized protein</fullName>
    </submittedName>
</protein>
<feature type="compositionally biased region" description="Basic and acidic residues" evidence="1">
    <location>
        <begin position="46"/>
        <end position="79"/>
    </location>
</feature>
<dbReference type="EMBL" id="PSNW01000003">
    <property type="protein sequence ID" value="PPE74472.1"/>
    <property type="molecule type" value="Genomic_DNA"/>
</dbReference>
<keyword evidence="3" id="KW-1185">Reference proteome</keyword>
<evidence type="ECO:0000313" key="2">
    <source>
        <dbReference type="EMBL" id="PPE74472.1"/>
    </source>
</evidence>
<feature type="region of interest" description="Disordered" evidence="1">
    <location>
        <begin position="25"/>
        <end position="79"/>
    </location>
</feature>
<proteinExistence type="predicted"/>
<dbReference type="AlphaFoldDB" id="A0A2S5THP1"/>
<reference evidence="2 3" key="1">
    <citation type="submission" date="2018-02" db="EMBL/GenBank/DDBJ databases">
        <title>Genome sequencing of Solimonas sp. HR-BB.</title>
        <authorList>
            <person name="Lee Y."/>
            <person name="Jeon C.O."/>
        </authorList>
    </citation>
    <scope>NUCLEOTIDE SEQUENCE [LARGE SCALE GENOMIC DNA]</scope>
    <source>
        <strain evidence="2 3">HR-BB</strain>
    </source>
</reference>
<comment type="caution">
    <text evidence="2">The sequence shown here is derived from an EMBL/GenBank/DDBJ whole genome shotgun (WGS) entry which is preliminary data.</text>
</comment>